<sequence length="366" mass="41515">MSKLKRPVDSTNPLVFFDIQIGQERVGRIIIELRKDIVPKSAENFRALCTGERSIGRLGKKLHYLGTRFHRVERLFMAQGGDVVKNDGSSGESIYGPVFEDENFILKNTEGVVSMANYGKPNTNNSQFFIASSNCTHLDGVNVAVGHVLRGFGIISEMEKYTTSEGVPTRDIFVSNCGELSIEDNWGYCDSDETLDILPPFPADWEHNTDAYNEEAMVAVLNTIRQSGQYFFQRDNYIEALRKYKKAQRYSKFFTEKNNSAPLLDNFNAINYCNIAACELKLEDYLSARAAAMEAIKLDPFHGKAYFRLGEAEIQLKNYENAIFNLQEANKLVPDNKQIINSLNKAKQLLFDYRNSQKAALKNLFK</sequence>
<dbReference type="FunCoup" id="A0A7R8UK03">
    <property type="interactions" value="2059"/>
</dbReference>
<organism evidence="7 8">
    <name type="scientific">Hermetia illucens</name>
    <name type="common">Black soldier fly</name>
    <dbReference type="NCBI Taxonomy" id="343691"/>
    <lineage>
        <taxon>Eukaryota</taxon>
        <taxon>Metazoa</taxon>
        <taxon>Ecdysozoa</taxon>
        <taxon>Arthropoda</taxon>
        <taxon>Hexapoda</taxon>
        <taxon>Insecta</taxon>
        <taxon>Pterygota</taxon>
        <taxon>Neoptera</taxon>
        <taxon>Endopterygota</taxon>
        <taxon>Diptera</taxon>
        <taxon>Brachycera</taxon>
        <taxon>Stratiomyomorpha</taxon>
        <taxon>Stratiomyidae</taxon>
        <taxon>Hermetiinae</taxon>
        <taxon>Hermetia</taxon>
    </lineage>
</organism>
<comment type="catalytic activity">
    <reaction evidence="1">
        <text>[protein]-peptidylproline (omega=180) = [protein]-peptidylproline (omega=0)</text>
        <dbReference type="Rhea" id="RHEA:16237"/>
        <dbReference type="Rhea" id="RHEA-COMP:10747"/>
        <dbReference type="Rhea" id="RHEA-COMP:10748"/>
        <dbReference type="ChEBI" id="CHEBI:83833"/>
        <dbReference type="ChEBI" id="CHEBI:83834"/>
        <dbReference type="EC" id="5.2.1.8"/>
    </reaction>
</comment>
<dbReference type="PANTHER" id="PTHR11071:SF497">
    <property type="entry name" value="CYCLOPHILIN 40, ISOFORM A"/>
    <property type="match status" value="1"/>
</dbReference>
<dbReference type="PANTHER" id="PTHR11071">
    <property type="entry name" value="PEPTIDYL-PROLYL CIS-TRANS ISOMERASE"/>
    <property type="match status" value="1"/>
</dbReference>
<dbReference type="PRINTS" id="PR00153">
    <property type="entry name" value="CSAPPISMRASE"/>
</dbReference>
<dbReference type="GO" id="GO:0016018">
    <property type="term" value="F:cyclosporin A binding"/>
    <property type="evidence" value="ECO:0007669"/>
    <property type="project" value="TreeGrafter"/>
</dbReference>
<dbReference type="InterPro" id="IPR019734">
    <property type="entry name" value="TPR_rpt"/>
</dbReference>
<dbReference type="GO" id="GO:0005739">
    <property type="term" value="C:mitochondrion"/>
    <property type="evidence" value="ECO:0007669"/>
    <property type="project" value="TreeGrafter"/>
</dbReference>
<dbReference type="SUPFAM" id="SSF48452">
    <property type="entry name" value="TPR-like"/>
    <property type="match status" value="1"/>
</dbReference>
<dbReference type="Pfam" id="PF00160">
    <property type="entry name" value="Pro_isomerase"/>
    <property type="match status" value="1"/>
</dbReference>
<keyword evidence="3" id="KW-0697">Rotamase</keyword>
<reference evidence="7 8" key="1">
    <citation type="submission" date="2020-11" db="EMBL/GenBank/DDBJ databases">
        <authorList>
            <person name="Wallbank WR R."/>
            <person name="Pardo Diaz C."/>
            <person name="Kozak K."/>
            <person name="Martin S."/>
            <person name="Jiggins C."/>
            <person name="Moest M."/>
            <person name="Warren A I."/>
            <person name="Generalovic N T."/>
            <person name="Byers J.R.P. K."/>
            <person name="Montejo-Kovacevich G."/>
            <person name="Yen C E."/>
        </authorList>
    </citation>
    <scope>NUCLEOTIDE SEQUENCE [LARGE SCALE GENOMIC DNA]</scope>
</reference>
<proteinExistence type="predicted"/>
<protein>
    <recommendedName>
        <fullName evidence="2">peptidylprolyl isomerase</fullName>
        <ecNumber evidence="2">5.2.1.8</ecNumber>
    </recommendedName>
</protein>
<dbReference type="Gene3D" id="1.25.40.10">
    <property type="entry name" value="Tetratricopeptide repeat domain"/>
    <property type="match status" value="1"/>
</dbReference>
<dbReference type="InterPro" id="IPR011990">
    <property type="entry name" value="TPR-like_helical_dom_sf"/>
</dbReference>
<evidence type="ECO:0000313" key="8">
    <source>
        <dbReference type="Proteomes" id="UP000594454"/>
    </source>
</evidence>
<evidence type="ECO:0000256" key="5">
    <source>
        <dbReference type="PROSITE-ProRule" id="PRU00339"/>
    </source>
</evidence>
<keyword evidence="5" id="KW-0802">TPR repeat</keyword>
<dbReference type="GO" id="GO:0003755">
    <property type="term" value="F:peptidyl-prolyl cis-trans isomerase activity"/>
    <property type="evidence" value="ECO:0007669"/>
    <property type="project" value="UniProtKB-KW"/>
</dbReference>
<evidence type="ECO:0000256" key="3">
    <source>
        <dbReference type="ARBA" id="ARBA00023110"/>
    </source>
</evidence>
<gene>
    <name evidence="7" type="ORF">HERILL_LOCUS5019</name>
</gene>
<dbReference type="InterPro" id="IPR029000">
    <property type="entry name" value="Cyclophilin-like_dom_sf"/>
</dbReference>
<feature type="domain" description="PPIase cyclophilin-type" evidence="6">
    <location>
        <begin position="16"/>
        <end position="179"/>
    </location>
</feature>
<dbReference type="OrthoDB" id="407558at2759"/>
<evidence type="ECO:0000259" key="6">
    <source>
        <dbReference type="PROSITE" id="PS50072"/>
    </source>
</evidence>
<dbReference type="EC" id="5.2.1.8" evidence="2"/>
<name>A0A7R8UK03_HERIL</name>
<dbReference type="GO" id="GO:0006457">
    <property type="term" value="P:protein folding"/>
    <property type="evidence" value="ECO:0007669"/>
    <property type="project" value="TreeGrafter"/>
</dbReference>
<evidence type="ECO:0000313" key="7">
    <source>
        <dbReference type="EMBL" id="CAD7081942.1"/>
    </source>
</evidence>
<dbReference type="PROSITE" id="PS50005">
    <property type="entry name" value="TPR"/>
    <property type="match status" value="1"/>
</dbReference>
<accession>A0A7R8UK03</accession>
<dbReference type="SMART" id="SM00028">
    <property type="entry name" value="TPR"/>
    <property type="match status" value="3"/>
</dbReference>
<dbReference type="InterPro" id="IPR002130">
    <property type="entry name" value="Cyclophilin-type_PPIase_dom"/>
</dbReference>
<dbReference type="EMBL" id="LR899010">
    <property type="protein sequence ID" value="CAD7081942.1"/>
    <property type="molecule type" value="Genomic_DNA"/>
</dbReference>
<keyword evidence="4" id="KW-0413">Isomerase</keyword>
<dbReference type="OMA" id="EMEQNCN"/>
<dbReference type="SUPFAM" id="SSF50891">
    <property type="entry name" value="Cyclophilin-like"/>
    <property type="match status" value="1"/>
</dbReference>
<evidence type="ECO:0000256" key="4">
    <source>
        <dbReference type="ARBA" id="ARBA00023235"/>
    </source>
</evidence>
<dbReference type="InParanoid" id="A0A7R8UK03"/>
<dbReference type="AlphaFoldDB" id="A0A7R8UK03"/>
<dbReference type="Gene3D" id="2.40.100.10">
    <property type="entry name" value="Cyclophilin-like"/>
    <property type="match status" value="1"/>
</dbReference>
<feature type="repeat" description="TPR" evidence="5">
    <location>
        <begin position="303"/>
        <end position="336"/>
    </location>
</feature>
<dbReference type="Proteomes" id="UP000594454">
    <property type="component" value="Chromosome 2"/>
</dbReference>
<keyword evidence="8" id="KW-1185">Reference proteome</keyword>
<evidence type="ECO:0000256" key="2">
    <source>
        <dbReference type="ARBA" id="ARBA00013194"/>
    </source>
</evidence>
<dbReference type="PROSITE" id="PS50072">
    <property type="entry name" value="CSA_PPIASE_2"/>
    <property type="match status" value="1"/>
</dbReference>
<dbReference type="FunFam" id="2.40.100.10:FF:000025">
    <property type="entry name" value="Peptidyl-prolyl cis-trans isomerase CYP19-2"/>
    <property type="match status" value="1"/>
</dbReference>
<evidence type="ECO:0000256" key="1">
    <source>
        <dbReference type="ARBA" id="ARBA00000971"/>
    </source>
</evidence>
<dbReference type="Pfam" id="PF13181">
    <property type="entry name" value="TPR_8"/>
    <property type="match status" value="2"/>
</dbReference>